<keyword evidence="1" id="KW-0732">Signal</keyword>
<evidence type="ECO:0000313" key="3">
    <source>
        <dbReference type="Proteomes" id="UP001157006"/>
    </source>
</evidence>
<dbReference type="AlphaFoldDB" id="A0AAV1B1P0"/>
<proteinExistence type="predicted"/>
<keyword evidence="3" id="KW-1185">Reference proteome</keyword>
<evidence type="ECO:0000256" key="1">
    <source>
        <dbReference type="SAM" id="SignalP"/>
    </source>
</evidence>
<dbReference type="EMBL" id="OX451741">
    <property type="protein sequence ID" value="CAI8616480.1"/>
    <property type="molecule type" value="Genomic_DNA"/>
</dbReference>
<gene>
    <name evidence="2" type="ORF">VFH_VI030920</name>
</gene>
<feature type="chain" id="PRO_5043494315" evidence="1">
    <location>
        <begin position="22"/>
        <end position="151"/>
    </location>
</feature>
<dbReference type="Proteomes" id="UP001157006">
    <property type="component" value="Chromosome 6"/>
</dbReference>
<protein>
    <submittedName>
        <fullName evidence="2">Uncharacterized protein</fullName>
    </submittedName>
</protein>
<sequence>MFTRFSFFLYAILHFPTTCSMRLPETVRCIFQSLFDAPSDDCSMHLPVTVRCAFRFQMRFYTSSHIYTLCHYTLEFDRASSGNPGKSGETGNEFNNLNLRDLRNEALDLKDNFKSGSVQHVPKGSNREVDAQASWGKNLEVGQVQEDYYYY</sequence>
<feature type="signal peptide" evidence="1">
    <location>
        <begin position="1"/>
        <end position="21"/>
    </location>
</feature>
<name>A0AAV1B1P0_VICFA</name>
<accession>A0AAV1B1P0</accession>
<evidence type="ECO:0000313" key="2">
    <source>
        <dbReference type="EMBL" id="CAI8616480.1"/>
    </source>
</evidence>
<reference evidence="2 3" key="1">
    <citation type="submission" date="2023-01" db="EMBL/GenBank/DDBJ databases">
        <authorList>
            <person name="Kreplak J."/>
        </authorList>
    </citation>
    <scope>NUCLEOTIDE SEQUENCE [LARGE SCALE GENOMIC DNA]</scope>
</reference>
<organism evidence="2 3">
    <name type="scientific">Vicia faba</name>
    <name type="common">Broad bean</name>
    <name type="synonym">Faba vulgaris</name>
    <dbReference type="NCBI Taxonomy" id="3906"/>
    <lineage>
        <taxon>Eukaryota</taxon>
        <taxon>Viridiplantae</taxon>
        <taxon>Streptophyta</taxon>
        <taxon>Embryophyta</taxon>
        <taxon>Tracheophyta</taxon>
        <taxon>Spermatophyta</taxon>
        <taxon>Magnoliopsida</taxon>
        <taxon>eudicotyledons</taxon>
        <taxon>Gunneridae</taxon>
        <taxon>Pentapetalae</taxon>
        <taxon>rosids</taxon>
        <taxon>fabids</taxon>
        <taxon>Fabales</taxon>
        <taxon>Fabaceae</taxon>
        <taxon>Papilionoideae</taxon>
        <taxon>50 kb inversion clade</taxon>
        <taxon>NPAAA clade</taxon>
        <taxon>Hologalegina</taxon>
        <taxon>IRL clade</taxon>
        <taxon>Fabeae</taxon>
        <taxon>Vicia</taxon>
    </lineage>
</organism>